<dbReference type="EMBL" id="HBHP01036770">
    <property type="protein sequence ID" value="CAD9778594.1"/>
    <property type="molecule type" value="Transcribed_RNA"/>
</dbReference>
<accession>A0A7S2U3V1</accession>
<dbReference type="AlphaFoldDB" id="A0A7S2U3V1"/>
<reference evidence="2" key="1">
    <citation type="submission" date="2021-01" db="EMBL/GenBank/DDBJ databases">
        <authorList>
            <person name="Corre E."/>
            <person name="Pelletier E."/>
            <person name="Niang G."/>
            <person name="Scheremetjew M."/>
            <person name="Finn R."/>
            <person name="Kale V."/>
            <person name="Holt S."/>
            <person name="Cochrane G."/>
            <person name="Meng A."/>
            <person name="Brown T."/>
            <person name="Cohen L."/>
        </authorList>
    </citation>
    <scope>NUCLEOTIDE SEQUENCE</scope>
    <source>
        <strain evidence="2">CCMP622</strain>
    </source>
</reference>
<dbReference type="EMBL" id="HBHP01036769">
    <property type="protein sequence ID" value="CAD9778593.1"/>
    <property type="molecule type" value="Transcribed_RNA"/>
</dbReference>
<protein>
    <submittedName>
        <fullName evidence="2">Uncharacterized protein</fullName>
    </submittedName>
</protein>
<evidence type="ECO:0000313" key="2">
    <source>
        <dbReference type="EMBL" id="CAD9778594.1"/>
    </source>
</evidence>
<name>A0A7S2U3V1_9EUKA</name>
<organism evidence="2">
    <name type="scientific">Lotharella oceanica</name>
    <dbReference type="NCBI Taxonomy" id="641309"/>
    <lineage>
        <taxon>Eukaryota</taxon>
        <taxon>Sar</taxon>
        <taxon>Rhizaria</taxon>
        <taxon>Cercozoa</taxon>
        <taxon>Chlorarachniophyceae</taxon>
        <taxon>Lotharella</taxon>
    </lineage>
</organism>
<gene>
    <name evidence="1" type="ORF">LSP00402_LOCUS22609</name>
    <name evidence="2" type="ORF">LSP00402_LOCUS22610</name>
</gene>
<evidence type="ECO:0000313" key="1">
    <source>
        <dbReference type="EMBL" id="CAD9778593.1"/>
    </source>
</evidence>
<proteinExistence type="predicted"/>
<sequence>MCLSVRLYLAFGGAYFRITGIARTHIYLHVFCAQALPSYLFALRSRASLCHLSSSRSSMSAAVGMDNNCGLPLPLLDRVASRICTPPPSHLPEIFASATNFIKQKAKKFIFGLC</sequence>